<evidence type="ECO:0000313" key="3">
    <source>
        <dbReference type="Proteomes" id="UP000229782"/>
    </source>
</evidence>
<feature type="region of interest" description="Disordered" evidence="1">
    <location>
        <begin position="127"/>
        <end position="153"/>
    </location>
</feature>
<organism evidence="2 3">
    <name type="scientific">Candidatus Magasanikbacteria bacterium CG11_big_fil_rev_8_21_14_0_20_43_7</name>
    <dbReference type="NCBI Taxonomy" id="1974654"/>
    <lineage>
        <taxon>Bacteria</taxon>
        <taxon>Candidatus Magasanikiibacteriota</taxon>
    </lineage>
</organism>
<evidence type="ECO:0000256" key="1">
    <source>
        <dbReference type="SAM" id="MobiDB-lite"/>
    </source>
</evidence>
<sequence>MPESNTGPRPDIPPADMRDAGEPQRYFLSEEDFDPSKAPSTKEDIVDYKPGDTVSRESFISFVTESFRLSRGNVMMQNLFFLWTGLHGNFDYMRSFKSYIEGGGWNTVFSDFEKKYIAQAMMSTRNADGRLPKAHRPSRPNPNRKPNDKRDSFYRNIGSGVDNVLEDGTEMSEERLFSYYDNCETQEEFDTKLAELKESIDKIKHLDWREFSRIAYQMFNLPKVDM</sequence>
<dbReference type="Proteomes" id="UP000229782">
    <property type="component" value="Unassembled WGS sequence"/>
</dbReference>
<gene>
    <name evidence="2" type="ORF">COV60_00380</name>
</gene>
<name>A0A2H0N3F9_9BACT</name>
<feature type="region of interest" description="Disordered" evidence="1">
    <location>
        <begin position="1"/>
        <end position="23"/>
    </location>
</feature>
<dbReference type="AlphaFoldDB" id="A0A2H0N3F9"/>
<comment type="caution">
    <text evidence="2">The sequence shown here is derived from an EMBL/GenBank/DDBJ whole genome shotgun (WGS) entry which is preliminary data.</text>
</comment>
<reference evidence="2 3" key="1">
    <citation type="submission" date="2017-09" db="EMBL/GenBank/DDBJ databases">
        <title>Depth-based differentiation of microbial function through sediment-hosted aquifers and enrichment of novel symbionts in the deep terrestrial subsurface.</title>
        <authorList>
            <person name="Probst A.J."/>
            <person name="Ladd B."/>
            <person name="Jarett J.K."/>
            <person name="Geller-Mcgrath D.E."/>
            <person name="Sieber C.M."/>
            <person name="Emerson J.B."/>
            <person name="Anantharaman K."/>
            <person name="Thomas B.C."/>
            <person name="Malmstrom R."/>
            <person name="Stieglmeier M."/>
            <person name="Klingl A."/>
            <person name="Woyke T."/>
            <person name="Ryan C.M."/>
            <person name="Banfield J.F."/>
        </authorList>
    </citation>
    <scope>NUCLEOTIDE SEQUENCE [LARGE SCALE GENOMIC DNA]</scope>
    <source>
        <strain evidence="2">CG11_big_fil_rev_8_21_14_0_20_43_7</strain>
    </source>
</reference>
<proteinExistence type="predicted"/>
<dbReference type="EMBL" id="PCWM01000009">
    <property type="protein sequence ID" value="PIR03418.1"/>
    <property type="molecule type" value="Genomic_DNA"/>
</dbReference>
<evidence type="ECO:0000313" key="2">
    <source>
        <dbReference type="EMBL" id="PIR03418.1"/>
    </source>
</evidence>
<protein>
    <submittedName>
        <fullName evidence="2">Uncharacterized protein</fullName>
    </submittedName>
</protein>
<accession>A0A2H0N3F9</accession>